<comment type="function">
    <text evidence="2">Antitoxin component of a type II toxin-antitoxin (TA) system.</text>
</comment>
<organism evidence="3 4">
    <name type="scientific">Actinomycetospora termitidis</name>
    <dbReference type="NCBI Taxonomy" id="3053470"/>
    <lineage>
        <taxon>Bacteria</taxon>
        <taxon>Bacillati</taxon>
        <taxon>Actinomycetota</taxon>
        <taxon>Actinomycetes</taxon>
        <taxon>Pseudonocardiales</taxon>
        <taxon>Pseudonocardiaceae</taxon>
        <taxon>Actinomycetospora</taxon>
    </lineage>
</organism>
<evidence type="ECO:0000256" key="1">
    <source>
        <dbReference type="ARBA" id="ARBA00009981"/>
    </source>
</evidence>
<evidence type="ECO:0000313" key="3">
    <source>
        <dbReference type="EMBL" id="MDL5159037.1"/>
    </source>
</evidence>
<dbReference type="Pfam" id="PF02604">
    <property type="entry name" value="PhdYeFM_antitox"/>
    <property type="match status" value="1"/>
</dbReference>
<name>A0ABT7MEF0_9PSEU</name>
<proteinExistence type="inferred from homology"/>
<dbReference type="InterPro" id="IPR036165">
    <property type="entry name" value="YefM-like_sf"/>
</dbReference>
<accession>A0ABT7MEF0</accession>
<dbReference type="Gene3D" id="3.40.1620.10">
    <property type="entry name" value="YefM-like domain"/>
    <property type="match status" value="1"/>
</dbReference>
<dbReference type="EMBL" id="JASVWF010000006">
    <property type="protein sequence ID" value="MDL5159037.1"/>
    <property type="molecule type" value="Genomic_DNA"/>
</dbReference>
<comment type="caution">
    <text evidence="3">The sequence shown here is derived from an EMBL/GenBank/DDBJ whole genome shotgun (WGS) entry which is preliminary data.</text>
</comment>
<keyword evidence="4" id="KW-1185">Reference proteome</keyword>
<evidence type="ECO:0000313" key="4">
    <source>
        <dbReference type="Proteomes" id="UP001231924"/>
    </source>
</evidence>
<gene>
    <name evidence="3" type="ORF">QRT03_23925</name>
</gene>
<dbReference type="NCBIfam" id="TIGR01552">
    <property type="entry name" value="phd_fam"/>
    <property type="match status" value="1"/>
</dbReference>
<dbReference type="SUPFAM" id="SSF143120">
    <property type="entry name" value="YefM-like"/>
    <property type="match status" value="1"/>
</dbReference>
<dbReference type="RefSeq" id="WP_286055606.1">
    <property type="nucleotide sequence ID" value="NZ_JASVWF010000006.1"/>
</dbReference>
<sequence>MSSPRGRHSCHPGAVESVGLPELRQNASEIVRRVEAGERIEVTVSGRIRAVLVPAESRRWRSWDDVAAALDGPADPDRSAERDLIDHELCDPWAAG</sequence>
<evidence type="ECO:0000256" key="2">
    <source>
        <dbReference type="RuleBase" id="RU362080"/>
    </source>
</evidence>
<dbReference type="InterPro" id="IPR006442">
    <property type="entry name" value="Antitoxin_Phd/YefM"/>
</dbReference>
<protein>
    <recommendedName>
        <fullName evidence="2">Antitoxin</fullName>
    </recommendedName>
</protein>
<comment type="similarity">
    <text evidence="1 2">Belongs to the phD/YefM antitoxin family.</text>
</comment>
<dbReference type="Proteomes" id="UP001231924">
    <property type="component" value="Unassembled WGS sequence"/>
</dbReference>
<reference evidence="3 4" key="1">
    <citation type="submission" date="2023-06" db="EMBL/GenBank/DDBJ databases">
        <title>Actinomycetospora Odt1-22.</title>
        <authorList>
            <person name="Supong K."/>
        </authorList>
    </citation>
    <scope>NUCLEOTIDE SEQUENCE [LARGE SCALE GENOMIC DNA]</scope>
    <source>
        <strain evidence="3 4">Odt1-22</strain>
    </source>
</reference>